<sequence>MLRQIFKGSSVLVFLLGGNFSVVAQTPVSPAIAEQSSQAQAQTNVSQEELQQFAGILPRLQEIAETGQQRSLEIIQQSDISVERFQELSQAQQTPDSQPSSPPTQEEQQSFNQIAAQIESIQQQTVLQQEEAVRAGGLELNRFNEIFVAVQQDPALQQQLQRLLQNN</sequence>
<dbReference type="EMBL" id="CP063311">
    <property type="protein sequence ID" value="QOV21651.1"/>
    <property type="molecule type" value="Genomic_DNA"/>
</dbReference>
<dbReference type="AlphaFoldDB" id="A0A7U3RZ01"/>
<feature type="region of interest" description="Disordered" evidence="1">
    <location>
        <begin position="87"/>
        <end position="110"/>
    </location>
</feature>
<dbReference type="RefSeq" id="WP_200987299.1">
    <property type="nucleotide sequence ID" value="NZ_CP063311.1"/>
</dbReference>
<proteinExistence type="predicted"/>
<dbReference type="Proteomes" id="UP000593846">
    <property type="component" value="Chromosome"/>
</dbReference>
<feature type="chain" id="PRO_5032413116" evidence="2">
    <location>
        <begin position="25"/>
        <end position="167"/>
    </location>
</feature>
<feature type="compositionally biased region" description="Low complexity" evidence="1">
    <location>
        <begin position="89"/>
        <end position="110"/>
    </location>
</feature>
<keyword evidence="2" id="KW-0732">Signal</keyword>
<feature type="domain" description="DUF4168" evidence="3">
    <location>
        <begin position="104"/>
        <end position="159"/>
    </location>
</feature>
<dbReference type="KEGG" id="aee:IM676_13005"/>
<reference evidence="5" key="1">
    <citation type="submission" date="2020-10" db="EMBL/GenBank/DDBJ databases">
        <title>Genome-based taxonomic classification of the species Anabaenopsis elenkinii.</title>
        <authorList>
            <person name="Delbaje E."/>
            <person name="Andreote A.P.D."/>
            <person name="Pellegrinetti T.A."/>
            <person name="Cruz R.B."/>
            <person name="Branco L.H.Z."/>
            <person name="Fiore M.F."/>
        </authorList>
    </citation>
    <scope>NUCLEOTIDE SEQUENCE [LARGE SCALE GENOMIC DNA]</scope>
    <source>
        <strain evidence="5">CCIBt3563</strain>
    </source>
</reference>
<gene>
    <name evidence="4" type="ORF">IM676_13005</name>
</gene>
<dbReference type="Pfam" id="PF13767">
    <property type="entry name" value="DUF4168"/>
    <property type="match status" value="1"/>
</dbReference>
<feature type="signal peptide" evidence="2">
    <location>
        <begin position="1"/>
        <end position="24"/>
    </location>
</feature>
<name>A0A7U3RZ01_9CYAN</name>
<protein>
    <submittedName>
        <fullName evidence="4">DUF4168 domain-containing protein</fullName>
    </submittedName>
</protein>
<keyword evidence="5" id="KW-1185">Reference proteome</keyword>
<organism evidence="4 5">
    <name type="scientific">Anabaenopsis elenkinii CCIBt3563</name>
    <dbReference type="NCBI Taxonomy" id="2779889"/>
    <lineage>
        <taxon>Bacteria</taxon>
        <taxon>Bacillati</taxon>
        <taxon>Cyanobacteriota</taxon>
        <taxon>Cyanophyceae</taxon>
        <taxon>Nostocales</taxon>
        <taxon>Nodulariaceae</taxon>
        <taxon>Anabaenopsis</taxon>
    </lineage>
</organism>
<dbReference type="InterPro" id="IPR025433">
    <property type="entry name" value="DUF4168"/>
</dbReference>
<evidence type="ECO:0000313" key="4">
    <source>
        <dbReference type="EMBL" id="QOV21651.1"/>
    </source>
</evidence>
<evidence type="ECO:0000259" key="3">
    <source>
        <dbReference type="Pfam" id="PF13767"/>
    </source>
</evidence>
<evidence type="ECO:0000313" key="5">
    <source>
        <dbReference type="Proteomes" id="UP000593846"/>
    </source>
</evidence>
<evidence type="ECO:0000256" key="2">
    <source>
        <dbReference type="SAM" id="SignalP"/>
    </source>
</evidence>
<accession>A0A7U3RZ01</accession>
<evidence type="ECO:0000256" key="1">
    <source>
        <dbReference type="SAM" id="MobiDB-lite"/>
    </source>
</evidence>